<feature type="region of interest" description="Disordered" evidence="1">
    <location>
        <begin position="197"/>
        <end position="250"/>
    </location>
</feature>
<gene>
    <name evidence="3" type="ORF">LdCL_240024800</name>
</gene>
<dbReference type="Proteomes" id="UP000274082">
    <property type="component" value="Chromosome 24"/>
</dbReference>
<dbReference type="VEuPathDB" id="TriTrypDB:LdBPK_241920.1"/>
<evidence type="ECO:0000256" key="1">
    <source>
        <dbReference type="SAM" id="MobiDB-lite"/>
    </source>
</evidence>
<keyword evidence="2" id="KW-0472">Membrane</keyword>
<keyword evidence="4" id="KW-1185">Reference proteome</keyword>
<dbReference type="OrthoDB" id="273576at2759"/>
<feature type="transmembrane region" description="Helical" evidence="2">
    <location>
        <begin position="369"/>
        <end position="391"/>
    </location>
</feature>
<organism evidence="3 4">
    <name type="scientific">Leishmania donovani</name>
    <dbReference type="NCBI Taxonomy" id="5661"/>
    <lineage>
        <taxon>Eukaryota</taxon>
        <taxon>Discoba</taxon>
        <taxon>Euglenozoa</taxon>
        <taxon>Kinetoplastea</taxon>
        <taxon>Metakinetoplastina</taxon>
        <taxon>Trypanosomatida</taxon>
        <taxon>Trypanosomatidae</taxon>
        <taxon>Leishmaniinae</taxon>
        <taxon>Leishmania</taxon>
    </lineage>
</organism>
<dbReference type="VEuPathDB" id="TriTrypDB:LdCL_240024800"/>
<dbReference type="AlphaFoldDB" id="A0A3S7WYI6"/>
<reference evidence="3 4" key="1">
    <citation type="journal article" date="2018" name="Sci. Rep.">
        <title>A complete Leishmania donovani reference genome identifies novel genetic variations associated with virulence.</title>
        <authorList>
            <person name="Lypaczewski P."/>
            <person name="Hoshizaki J."/>
            <person name="Zhang W.-W."/>
            <person name="McCall L.-I."/>
            <person name="Torcivia-Rodriguez J."/>
            <person name="Simonyan V."/>
            <person name="Kaur A."/>
            <person name="Dewar K."/>
            <person name="Matlashewski G."/>
        </authorList>
    </citation>
    <scope>NUCLEOTIDE SEQUENCE [LARGE SCALE GENOMIC DNA]</scope>
    <source>
        <strain evidence="3 4">LdCL</strain>
    </source>
</reference>
<proteinExistence type="predicted"/>
<feature type="region of interest" description="Disordered" evidence="1">
    <location>
        <begin position="109"/>
        <end position="136"/>
    </location>
</feature>
<dbReference type="VEuPathDB" id="TriTrypDB:LDHU3_24.2350"/>
<sequence>MQRGQERRLQCRDAVLWTARASVVVLLCALLGGCGLAGAAAEQKPLVLHASLVDLLNAENALWTVSLGTPNAASPSVVWTAMHEVRVETQPSQSAASLLFMLPPPTSLRHRAEDAEEEKYDEDGAATGKQSAAPGDDAFAQTQRRKPFGHLARSFHGVSCEEYRTGGRGQQGTVQGRCFFLRDDGEDFFVRYEVQGAGNGESKSDSEEAAAAKTATAVRRRSRRGRASAKAVASPKATASSSAEASGAEPRIVRSASASGVWTEHILLGDSAAAGAKETSAGAAEEHVRVGDVTIDEYIREMADARRSKQVVLKLAIAVPRKAGASADGGQDDLMHVRLECITDAFYEAMVERSTGVVKAARTSFFYRWVWPVLFVTAIYAMLAATARLVAWRKASQGSVASATAGATKKKQQ</sequence>
<feature type="transmembrane region" description="Helical" evidence="2">
    <location>
        <begin position="21"/>
        <end position="41"/>
    </location>
</feature>
<evidence type="ECO:0000256" key="2">
    <source>
        <dbReference type="SAM" id="Phobius"/>
    </source>
</evidence>
<keyword evidence="2" id="KW-1133">Transmembrane helix</keyword>
<keyword evidence="2" id="KW-0812">Transmembrane</keyword>
<feature type="compositionally biased region" description="Acidic residues" evidence="1">
    <location>
        <begin position="114"/>
        <end position="124"/>
    </location>
</feature>
<feature type="compositionally biased region" description="Low complexity" evidence="1">
    <location>
        <begin position="228"/>
        <end position="248"/>
    </location>
</feature>
<dbReference type="EMBL" id="CP029523">
    <property type="protein sequence ID" value="AYU79275.1"/>
    <property type="molecule type" value="Genomic_DNA"/>
</dbReference>
<evidence type="ECO:0000313" key="4">
    <source>
        <dbReference type="Proteomes" id="UP000274082"/>
    </source>
</evidence>
<accession>A0A3S7WYI6</accession>
<evidence type="ECO:0000313" key="3">
    <source>
        <dbReference type="EMBL" id="AYU79275.1"/>
    </source>
</evidence>
<feature type="compositionally biased region" description="Basic residues" evidence="1">
    <location>
        <begin position="218"/>
        <end position="227"/>
    </location>
</feature>
<protein>
    <submittedName>
        <fullName evidence="3">Uncharacterized protein</fullName>
    </submittedName>
</protein>
<dbReference type="PROSITE" id="PS51257">
    <property type="entry name" value="PROKAR_LIPOPROTEIN"/>
    <property type="match status" value="1"/>
</dbReference>
<name>A0A3S7WYI6_LEIDO</name>